<dbReference type="PANTHER" id="PTHR37860">
    <property type="entry name" value="AGAP008810-PA"/>
    <property type="match status" value="1"/>
</dbReference>
<protein>
    <recommendedName>
        <fullName evidence="1">VWFD domain-containing protein</fullName>
    </recommendedName>
</protein>
<evidence type="ECO:0000259" key="1">
    <source>
        <dbReference type="PROSITE" id="PS51233"/>
    </source>
</evidence>
<dbReference type="SMART" id="SM00216">
    <property type="entry name" value="VWD"/>
    <property type="match status" value="1"/>
</dbReference>
<reference evidence="2" key="1">
    <citation type="submission" date="2019-08" db="EMBL/GenBank/DDBJ databases">
        <title>The genome of the North American firefly Photinus pyralis.</title>
        <authorList>
            <consortium name="Photinus pyralis genome working group"/>
            <person name="Fallon T.R."/>
            <person name="Sander Lower S.E."/>
            <person name="Weng J.-K."/>
        </authorList>
    </citation>
    <scope>NUCLEOTIDE SEQUENCE</scope>
    <source>
        <strain evidence="2">TRF0915ILg1</strain>
        <tissue evidence="2">Whole body</tissue>
    </source>
</reference>
<dbReference type="PROSITE" id="PS51233">
    <property type="entry name" value="VWFD"/>
    <property type="match status" value="1"/>
</dbReference>
<keyword evidence="3" id="KW-1185">Reference proteome</keyword>
<proteinExistence type="predicted"/>
<dbReference type="OrthoDB" id="6484170at2759"/>
<dbReference type="InterPro" id="IPR014853">
    <property type="entry name" value="VWF/SSPO/ZAN-like_Cys-rich_dom"/>
</dbReference>
<dbReference type="EMBL" id="VTPC01089756">
    <property type="protein sequence ID" value="KAF2885689.1"/>
    <property type="molecule type" value="Genomic_DNA"/>
</dbReference>
<evidence type="ECO:0000313" key="3">
    <source>
        <dbReference type="Proteomes" id="UP000801492"/>
    </source>
</evidence>
<organism evidence="2 3">
    <name type="scientific">Ignelater luminosus</name>
    <name type="common">Cucubano</name>
    <name type="synonym">Pyrophorus luminosus</name>
    <dbReference type="NCBI Taxonomy" id="2038154"/>
    <lineage>
        <taxon>Eukaryota</taxon>
        <taxon>Metazoa</taxon>
        <taxon>Ecdysozoa</taxon>
        <taxon>Arthropoda</taxon>
        <taxon>Hexapoda</taxon>
        <taxon>Insecta</taxon>
        <taxon>Pterygota</taxon>
        <taxon>Neoptera</taxon>
        <taxon>Endopterygota</taxon>
        <taxon>Coleoptera</taxon>
        <taxon>Polyphaga</taxon>
        <taxon>Elateriformia</taxon>
        <taxon>Elateroidea</taxon>
        <taxon>Elateridae</taxon>
        <taxon>Agrypninae</taxon>
        <taxon>Pyrophorini</taxon>
        <taxon>Ignelater</taxon>
    </lineage>
</organism>
<gene>
    <name evidence="2" type="ORF">ILUMI_20462</name>
</gene>
<dbReference type="PANTHER" id="PTHR37860:SF1">
    <property type="match status" value="1"/>
</dbReference>
<name>A0A8K0G4J0_IGNLU</name>
<dbReference type="InterPro" id="IPR001846">
    <property type="entry name" value="VWF_type-D"/>
</dbReference>
<dbReference type="Pfam" id="PF00094">
    <property type="entry name" value="VWD"/>
    <property type="match status" value="1"/>
</dbReference>
<feature type="domain" description="VWFD" evidence="1">
    <location>
        <begin position="1841"/>
        <end position="2011"/>
    </location>
</feature>
<dbReference type="Pfam" id="PF08742">
    <property type="entry name" value="C8"/>
    <property type="match status" value="1"/>
</dbReference>
<evidence type="ECO:0000313" key="2">
    <source>
        <dbReference type="EMBL" id="KAF2885689.1"/>
    </source>
</evidence>
<dbReference type="Proteomes" id="UP000801492">
    <property type="component" value="Unassembled WGS sequence"/>
</dbReference>
<comment type="caution">
    <text evidence="2">The sequence shown here is derived from an EMBL/GenBank/DDBJ whole genome shotgun (WGS) entry which is preliminary data.</text>
</comment>
<accession>A0A8K0G4J0</accession>
<sequence>MAQNIRLQGKYLNEVDSHNLQASGVWNRMVIGFHGFLFVGSDNFTISSDVNVGEDYKGVLDYSDNKNGNIREIKLKVYFPNEDTIVTFAMNTENIKNGVKSRLLLTTPLEMISSVSTETVIQNGYVDVLLQANLAKQILISTLQATFENPCQFSVIFNLSVPQAKSKWDIEIDTDIYEYGILKIDHKTPTDMAFMNFDYKVVNSKLESHIFVDGNNRKINNSLEVYFRSDPNERQYGFILNNYKLLYKDNTWWYQTRGWIEAKLPDYNINLEANIDLDMLRRKFLGNCFLNDFKIHVNAVSTYSIINATTVFEFQKRNVGQVYTEVEILPDGFLIKNRAIDNEKLWFNSSILYTNNNKLIKLNTWSNRTLPGRFETNFYFSKSLDEVFVDIQDTFNLDIQNKPQSSKLHLTFANKHKLKVDFKDSNFSLNIKSSYINPKDLQLKLGWFSKNNNKQITFNYFEQDIPVFNGIFNFNYTKEPLLLTINTYHYEKPIMEFSGKILISNVTQGTASLILHGEKHHAYFVLNPYDPYLFGFTVGTSFLPHGGITFETETSIDSSTLFIFAGTGPSDLLEKGFIELESHKEYILFEARRENKQIFVKYEAPTMAWLRLIDLQAELDTENNNLKFFENFKIESDISKDIALNTKLYILESGLESKIEFLLPFIAVLNKFKAELTVPFQLSNNFNPKVSVKLPNSIYSTQLSYQREEDHFVISGGFECNTRILNVFFHLISNPLTTISIELNLPYGEYNHYALSLKRPIDFTTEYETLCYIDMFNTRIDLNYMIVFRRDRQLIKGILTTPLESYEKFSINLEHQNGQERNLKALIYYPTLKQECGFDFGLFYRSMKEFRLDTKISLPIEIKGFLFGEFTINHKFQEKNKTYALNCFTKINNFNASLDLETALNSNLILFYLDSKVGKNRFYTNAKSQGDIFNTIDSLFEIETPLGIIKNAKLHLNSSIDLSRGIHGGITYNSESYLQTDLVVKNGEMYFNFDNIWKPLLLEYKYSQTNYVYASGRICWDLHHPDISQFGGHFMFGKNFSAGLILPTRIVRVDTKSFIDERNEYYFGRISWYKDKEIAAELSFKNYSLNNKIYLQSAAILTLPFRSFEVIDEVEADFQESPTVKSKFIFKWDKNDLAKITLQNFVLLGKYESRLFLPILEHEIILKLDMSALSKIPSYMKAQLEYSNDTEKRIDFEMYYDKALTDIFHTERKFILRHPASKVDYTLHFSTTRTPEYTTGNISLLYTNYLLNKKEEIRSSLKVGHEKFEVAGEIETDKNYLSISGITRTGTNLQGFLMNVQLNKKDPLVVEGIYNFKPTGSSVSLSSSYGNSRKYYFYAGLPSKREITVKLLRKMYDEENIDGLFTLKLNSSQILWMKINWKNELLPQFQNAILEEYSDMRYIIEETGQQLIDVIDDDFGRNFIIDVSELQNKVSSYSNREMHLLKEDYNEFLNDVEEGYKSNAFYYKDIERKTRELFPNVTSLKTTLLNPLWEFLELLYKGIFETLHDIFTSLEKLCYIIQAQVEHTIREVQDVRRLKARAKQVLKSSINEARESLKQMDVLVVELLDNMDEYVAKFKEQCEEFFEPYLKLLDDLVVYVEQRLAILQLLVLDMLDTIQHYILNLRESREVLKVYLLYLNWLEEFHITDLLEPIADVIEAILDTIITDIKKVMNDYRPYINAVSEAIFGNYQELKDLPPLTEIREMFNKMYQRTLWIWNYHNLSEAMRSCFHKIMSDFDDYLASLIKFDDDYNDFENVLGQSDYIFRPDMGVIEITQPLPVEWEAFDEMPYFEQHPLYHKIKKRIEGLVQIQRHHFNDIFNIVKSYIGESSDVLLSPPTNNIAMVIGKSHYITFDKKYYSFSGECSYLLASDFVTNTFSVIINYEFDQTISEKKSITIISDNNNLEIFSNFTIRLNHVEIDLPLIIESLVVIRDNSEILVENSKGLKVICNLYYDYCSVELSGWLFGKTGGLLGTLDNEKVTDMSLPDGDTTSDVLEFVQSWQVGASRNCSNINHANDTVKTNLSPLTTTLFETLCQVFFINANSPLGNCFSSVDPKPFYDICVDNMKKIVNPTMCSTVAAYKAQCEKRNIAVDMPEMCVHCKYGINLDEDIFDRDNPKSIDVVLIRENTCFNSNHNFSSFPQEINSALESKGFRNNRFATVGYDGSINKPFIFTTRGQIWNTAENTAVNARVISSDDSQRKVSGIDAIEFASNLEFRPGIFKIFILMHCDYRTELDNLNNLHNMFGEKDITLHVLKTKIDQHGEQLLELDSKGHVLYVQQGFSLQDSNIKSMNTTVTELVPNQITDVYSLLALSTNGTVFSIDNGINHSRELILASWAEVISHTAKRSPCQRCKCVTTPDGTGKVECTRCMSPIVKQLLNEYESNIMEFHSDQDSEEYL</sequence>